<feature type="transmembrane region" description="Helical" evidence="1">
    <location>
        <begin position="223"/>
        <end position="241"/>
    </location>
</feature>
<dbReference type="Proteomes" id="UP000321907">
    <property type="component" value="Unassembled WGS sequence"/>
</dbReference>
<evidence type="ECO:0000256" key="1">
    <source>
        <dbReference type="SAM" id="Phobius"/>
    </source>
</evidence>
<feature type="transmembrane region" description="Helical" evidence="1">
    <location>
        <begin position="354"/>
        <end position="375"/>
    </location>
</feature>
<accession>A0A5C7FEF3</accession>
<evidence type="ECO:0000313" key="2">
    <source>
        <dbReference type="EMBL" id="TXF89141.1"/>
    </source>
</evidence>
<dbReference type="AlphaFoldDB" id="A0A5C7FEF3"/>
<comment type="caution">
    <text evidence="2">The sequence shown here is derived from an EMBL/GenBank/DDBJ whole genome shotgun (WGS) entry which is preliminary data.</text>
</comment>
<name>A0A5C7FEF3_9BACT</name>
<feature type="transmembrane region" description="Helical" evidence="1">
    <location>
        <begin position="164"/>
        <end position="190"/>
    </location>
</feature>
<feature type="transmembrane region" description="Helical" evidence="1">
    <location>
        <begin position="323"/>
        <end position="342"/>
    </location>
</feature>
<feature type="transmembrane region" description="Helical" evidence="1">
    <location>
        <begin position="90"/>
        <end position="108"/>
    </location>
</feature>
<keyword evidence="1" id="KW-0812">Transmembrane</keyword>
<reference evidence="2 3" key="1">
    <citation type="submission" date="2019-08" db="EMBL/GenBank/DDBJ databases">
        <title>Lewinella sp. strain SSH13 Genome sequencing and assembly.</title>
        <authorList>
            <person name="Kim I."/>
        </authorList>
    </citation>
    <scope>NUCLEOTIDE SEQUENCE [LARGE SCALE GENOMIC DNA]</scope>
    <source>
        <strain evidence="2 3">SSH13</strain>
    </source>
</reference>
<dbReference type="OrthoDB" id="1489587at2"/>
<proteinExistence type="predicted"/>
<dbReference type="EMBL" id="VOXD01000016">
    <property type="protein sequence ID" value="TXF89141.1"/>
    <property type="molecule type" value="Genomic_DNA"/>
</dbReference>
<feature type="transmembrane region" description="Helical" evidence="1">
    <location>
        <begin position="115"/>
        <end position="133"/>
    </location>
</feature>
<organism evidence="2 3">
    <name type="scientific">Neolewinella aurantiaca</name>
    <dbReference type="NCBI Taxonomy" id="2602767"/>
    <lineage>
        <taxon>Bacteria</taxon>
        <taxon>Pseudomonadati</taxon>
        <taxon>Bacteroidota</taxon>
        <taxon>Saprospiria</taxon>
        <taxon>Saprospirales</taxon>
        <taxon>Lewinellaceae</taxon>
        <taxon>Neolewinella</taxon>
    </lineage>
</organism>
<gene>
    <name evidence="2" type="ORF">FUA23_11560</name>
</gene>
<evidence type="ECO:0008006" key="4">
    <source>
        <dbReference type="Google" id="ProtNLM"/>
    </source>
</evidence>
<sequence length="562" mass="64518">MHPPNHTKLPFWLKLAIAAFTLVYTWFYYQPMLTEPYMLNDDVVQHYLWLFVDYYGLNWKDTFYADASAAIQPRGFYYLLWLLGRVFDPITISRGGPFLISLLTVGFGMGLLRRYTHFFIALAGCLLAVHLGLHTSVGFLARSFLMPLLLAFGYYLLRADQPWGLAGVTVASALFYPPALLLNGGIFGLWKLGELVQWLRGRGRRMQGKVEEAKQLRSPFHRWYVHLLGFGIALLVVLAHAQRVDTHPTLGGYLPNEEMMSLPELGIGGRVDISGALRATPSRRIAYFFYNDARTPFGDWFANAVLVLVVIFTGLRYKKLGKPGAWLIAFGVSSLVLFYFARHEFPLLFLPSRYLAYPYRLWIPMLFTFLLAVGWSYYPKTWLAVLCGSLLLGLGYYRQPPSKMPVHTESGRAYLFDAIAQLPESALIALPPHMADQVPVFARRNVFISFESAHALYFQNYHDYVIPRYQDYIEAMTTTGNDLAGTVAFMNKWDIDYLIIDRQQLREAEFSSFVPFRRQFEDRLKGTNVEDRTLLQLPDSVGMLLRERLHIVSREEIEELVQ</sequence>
<feature type="transmembrane region" description="Helical" evidence="1">
    <location>
        <begin position="12"/>
        <end position="29"/>
    </location>
</feature>
<feature type="transmembrane region" description="Helical" evidence="1">
    <location>
        <begin position="300"/>
        <end position="317"/>
    </location>
</feature>
<keyword evidence="1" id="KW-1133">Transmembrane helix</keyword>
<evidence type="ECO:0000313" key="3">
    <source>
        <dbReference type="Proteomes" id="UP000321907"/>
    </source>
</evidence>
<keyword evidence="1" id="KW-0472">Membrane</keyword>
<protein>
    <recommendedName>
        <fullName evidence="4">Glycosyltransferase RgtA/B/C/D-like domain-containing protein</fullName>
    </recommendedName>
</protein>
<keyword evidence="3" id="KW-1185">Reference proteome</keyword>
<dbReference type="RefSeq" id="WP_147930903.1">
    <property type="nucleotide sequence ID" value="NZ_VOXD01000016.1"/>
</dbReference>